<proteinExistence type="predicted"/>
<name>A0A4Y7RLM3_9FIRM</name>
<evidence type="ECO:0000259" key="2">
    <source>
        <dbReference type="Pfam" id="PF13439"/>
    </source>
</evidence>
<dbReference type="PANTHER" id="PTHR12526:SF630">
    <property type="entry name" value="GLYCOSYLTRANSFERASE"/>
    <property type="match status" value="1"/>
</dbReference>
<dbReference type="EMBL" id="QFFZ01000039">
    <property type="protein sequence ID" value="TEB09726.1"/>
    <property type="molecule type" value="Genomic_DNA"/>
</dbReference>
<dbReference type="GO" id="GO:0016757">
    <property type="term" value="F:glycosyltransferase activity"/>
    <property type="evidence" value="ECO:0007669"/>
    <property type="project" value="UniProtKB-KW"/>
</dbReference>
<dbReference type="InterPro" id="IPR001296">
    <property type="entry name" value="Glyco_trans_1"/>
</dbReference>
<accession>A0A4Y7RLM3</accession>
<feature type="domain" description="Glycosyltransferase subfamily 4-like N-terminal" evidence="2">
    <location>
        <begin position="16"/>
        <end position="180"/>
    </location>
</feature>
<comment type="caution">
    <text evidence="3">The sequence shown here is derived from an EMBL/GenBank/DDBJ whole genome shotgun (WGS) entry which is preliminary data.</text>
</comment>
<dbReference type="InterPro" id="IPR028098">
    <property type="entry name" value="Glyco_trans_4-like_N"/>
</dbReference>
<reference evidence="3 4" key="1">
    <citation type="journal article" date="2018" name="Environ. Microbiol.">
        <title>Novel energy conservation strategies and behaviour of Pelotomaculum schinkii driving syntrophic propionate catabolism.</title>
        <authorList>
            <person name="Hidalgo-Ahumada C.A.P."/>
            <person name="Nobu M.K."/>
            <person name="Narihiro T."/>
            <person name="Tamaki H."/>
            <person name="Liu W.T."/>
            <person name="Kamagata Y."/>
            <person name="Stams A.J.M."/>
            <person name="Imachi H."/>
            <person name="Sousa D.Z."/>
        </authorList>
    </citation>
    <scope>NUCLEOTIDE SEQUENCE [LARGE SCALE GENOMIC DNA]</scope>
    <source>
        <strain evidence="3 4">MGP</strain>
    </source>
</reference>
<dbReference type="Proteomes" id="UP000297597">
    <property type="component" value="Unassembled WGS sequence"/>
</dbReference>
<dbReference type="SUPFAM" id="SSF53756">
    <property type="entry name" value="UDP-Glycosyltransferase/glycogen phosphorylase"/>
    <property type="match status" value="1"/>
</dbReference>
<dbReference type="CDD" id="cd03808">
    <property type="entry name" value="GT4_CapM-like"/>
    <property type="match status" value="1"/>
</dbReference>
<gene>
    <name evidence="3" type="primary">glgM_2</name>
    <name evidence="3" type="ORF">Pmgp_02903</name>
</gene>
<dbReference type="Gene3D" id="3.40.50.2000">
    <property type="entry name" value="Glycogen Phosphorylase B"/>
    <property type="match status" value="2"/>
</dbReference>
<dbReference type="AlphaFoldDB" id="A0A4Y7RLM3"/>
<keyword evidence="3" id="KW-0808">Transferase</keyword>
<protein>
    <submittedName>
        <fullName evidence="3">Alpha-maltose-1-phosphate synthase</fullName>
        <ecNumber evidence="3">2.4.1.-</ecNumber>
    </submittedName>
</protein>
<evidence type="ECO:0000313" key="3">
    <source>
        <dbReference type="EMBL" id="TEB09726.1"/>
    </source>
</evidence>
<dbReference type="EC" id="2.4.1.-" evidence="3"/>
<dbReference type="PANTHER" id="PTHR12526">
    <property type="entry name" value="GLYCOSYLTRANSFERASE"/>
    <property type="match status" value="1"/>
</dbReference>
<keyword evidence="4" id="KW-1185">Reference proteome</keyword>
<keyword evidence="3" id="KW-0328">Glycosyltransferase</keyword>
<evidence type="ECO:0000313" key="4">
    <source>
        <dbReference type="Proteomes" id="UP000297597"/>
    </source>
</evidence>
<evidence type="ECO:0000259" key="1">
    <source>
        <dbReference type="Pfam" id="PF00534"/>
    </source>
</evidence>
<organism evidence="3 4">
    <name type="scientific">Pelotomaculum propionicicum</name>
    <dbReference type="NCBI Taxonomy" id="258475"/>
    <lineage>
        <taxon>Bacteria</taxon>
        <taxon>Bacillati</taxon>
        <taxon>Bacillota</taxon>
        <taxon>Clostridia</taxon>
        <taxon>Eubacteriales</taxon>
        <taxon>Desulfotomaculaceae</taxon>
        <taxon>Pelotomaculum</taxon>
    </lineage>
</organism>
<dbReference type="RefSeq" id="WP_192902942.1">
    <property type="nucleotide sequence ID" value="NZ_QFFZ01000039.1"/>
</dbReference>
<dbReference type="Pfam" id="PF00534">
    <property type="entry name" value="Glycos_transf_1"/>
    <property type="match status" value="1"/>
</dbReference>
<sequence length="380" mass="42085">MTRIKVLLIVTLSELGGAQKVVYHIAAGLPPEQFEVTVACAPGGELVNWLRNLPRGVQVMEISGLKRNISLWDDLKAFKKLYALIKKGAFDIVHCHSSKAGVLGRLAAYFAGVPKIYFTAHGWGINEYQSRPVRFFYTWAERLAGVVSTGVVCVSESDLLKGRNLRLAANDKLKVIYNGMPEPRPKEGVLRGELNIRKEDIVIGSVARLAPQKDPLFLLEVAGRMITSPDNNQDRGRVYFVIIGDGPLRSRCEEFVNLKNLQGSVFLMGAREDAAELLRDFDVFVLFSRWEGLPLTIIEAMLAGRPVVASAVGGVSEMVVDQKTGLLINASDGRAAVQALRELAADRERRLSMGEAGRRRAVELFSINEMVNKYRELYLS</sequence>
<feature type="domain" description="Glycosyl transferase family 1" evidence="1">
    <location>
        <begin position="191"/>
        <end position="360"/>
    </location>
</feature>
<dbReference type="Pfam" id="PF13439">
    <property type="entry name" value="Glyco_transf_4"/>
    <property type="match status" value="1"/>
</dbReference>